<proteinExistence type="inferred from homology"/>
<dbReference type="Gene3D" id="3.40.50.300">
    <property type="entry name" value="P-loop containing nucleotide triphosphate hydrolases"/>
    <property type="match status" value="1"/>
</dbReference>
<reference evidence="5" key="1">
    <citation type="submission" date="2020-06" db="EMBL/GenBank/DDBJ databases">
        <authorList>
            <consortium name="Plant Systems Biology data submission"/>
        </authorList>
    </citation>
    <scope>NUCLEOTIDE SEQUENCE</scope>
    <source>
        <strain evidence="5">D6</strain>
    </source>
</reference>
<keyword evidence="3" id="KW-0067">ATP-binding</keyword>
<evidence type="ECO:0000313" key="5">
    <source>
        <dbReference type="EMBL" id="CAB9505234.1"/>
    </source>
</evidence>
<dbReference type="NCBIfam" id="NF040713">
    <property type="entry name" value="ZapE"/>
    <property type="match status" value="1"/>
</dbReference>
<organism evidence="5 6">
    <name type="scientific">Seminavis robusta</name>
    <dbReference type="NCBI Taxonomy" id="568900"/>
    <lineage>
        <taxon>Eukaryota</taxon>
        <taxon>Sar</taxon>
        <taxon>Stramenopiles</taxon>
        <taxon>Ochrophyta</taxon>
        <taxon>Bacillariophyta</taxon>
        <taxon>Bacillariophyceae</taxon>
        <taxon>Bacillariophycidae</taxon>
        <taxon>Naviculales</taxon>
        <taxon>Naviculaceae</taxon>
        <taxon>Seminavis</taxon>
    </lineage>
</organism>
<dbReference type="AlphaFoldDB" id="A0A9N8DSQ2"/>
<dbReference type="InterPro" id="IPR005654">
    <property type="entry name" value="ATPase_AFG1-like"/>
</dbReference>
<dbReference type="Pfam" id="PF03969">
    <property type="entry name" value="AFG1_ATPase"/>
    <property type="match status" value="2"/>
</dbReference>
<name>A0A9N8DSQ2_9STRA</name>
<evidence type="ECO:0000313" key="6">
    <source>
        <dbReference type="Proteomes" id="UP001153069"/>
    </source>
</evidence>
<evidence type="ECO:0000256" key="2">
    <source>
        <dbReference type="ARBA" id="ARBA00022741"/>
    </source>
</evidence>
<feature type="compositionally biased region" description="Basic and acidic residues" evidence="4">
    <location>
        <begin position="118"/>
        <end position="131"/>
    </location>
</feature>
<dbReference type="OrthoDB" id="548867at2759"/>
<dbReference type="PANTHER" id="PTHR12169:SF6">
    <property type="entry name" value="AFG1-LIKE ATPASE"/>
    <property type="match status" value="1"/>
</dbReference>
<feature type="region of interest" description="Disordered" evidence="4">
    <location>
        <begin position="95"/>
        <end position="147"/>
    </location>
</feature>
<dbReference type="EMBL" id="CAICTM010000223">
    <property type="protein sequence ID" value="CAB9505234.1"/>
    <property type="molecule type" value="Genomic_DNA"/>
</dbReference>
<feature type="compositionally biased region" description="Acidic residues" evidence="4">
    <location>
        <begin position="99"/>
        <end position="117"/>
    </location>
</feature>
<comment type="caution">
    <text evidence="5">The sequence shown here is derived from an EMBL/GenBank/DDBJ whole genome shotgun (WGS) entry which is preliminary data.</text>
</comment>
<keyword evidence="2" id="KW-0547">Nucleotide-binding</keyword>
<gene>
    <name evidence="5" type="ORF">SEMRO_224_G091550.1</name>
</gene>
<evidence type="ECO:0000256" key="3">
    <source>
        <dbReference type="ARBA" id="ARBA00022840"/>
    </source>
</evidence>
<dbReference type="PANTHER" id="PTHR12169">
    <property type="entry name" value="ATPASE N2B"/>
    <property type="match status" value="1"/>
</dbReference>
<accession>A0A9N8DSQ2</accession>
<dbReference type="GO" id="GO:0005739">
    <property type="term" value="C:mitochondrion"/>
    <property type="evidence" value="ECO:0007669"/>
    <property type="project" value="TreeGrafter"/>
</dbReference>
<dbReference type="GO" id="GO:0005524">
    <property type="term" value="F:ATP binding"/>
    <property type="evidence" value="ECO:0007669"/>
    <property type="project" value="UniProtKB-KW"/>
</dbReference>
<sequence length="556" mass="62958">MRSLLLLARRSARRRQFSLLPSPSHLHFRQGGQCICFSSTTTTVKPTENFLQLWNRQVEEGKLRPDKAQQKVAKRLHRLQTALLDGYSNQPFFQQLQEQSDEEESSKEEQESSEQEDTIDKQESKNEGGKKDKTHPHLPRIPRGLYIHGPVGTGKSLLMDTFYKSFQQQQQQTTTTTTKSKSRYHFHEFMAMVHEQIHALQQHDLRTKGRNFAIDTSYQRNPIVRVALQLAQSTPLLCLDEFQVTDVADAMILQLLLEVLLTHGTVLVATSNRPPSLLYEDGLNRSYFLPCIDLLQQYCIVHSLESNVGDYRKWLVENNNTDNNDHHTKNDHQTTNANSRLKLLPPNHTGSFFLKHDPEMVDSIVANTATVLNNNGDNPLHSFDLPVGFGRTLTVTRGIRHLVGIFDFEQLCDTDVGASDYRAIARHFAIVVVQNVPPLSTYHHNRARRFITLVDELYEGKCALLCSTTTVLTTPDDLFETPATSVISSDDTTSSDDVVQEALGLEDVQTQGGQPVSTLASVRELAFAFQRAASRITEMTSTRWWNQELTQVTTAS</sequence>
<protein>
    <submittedName>
        <fullName evidence="5">AFG1-like ATPase</fullName>
    </submittedName>
</protein>
<evidence type="ECO:0000256" key="4">
    <source>
        <dbReference type="SAM" id="MobiDB-lite"/>
    </source>
</evidence>
<evidence type="ECO:0000256" key="1">
    <source>
        <dbReference type="ARBA" id="ARBA00010322"/>
    </source>
</evidence>
<dbReference type="GO" id="GO:0016887">
    <property type="term" value="F:ATP hydrolysis activity"/>
    <property type="evidence" value="ECO:0007669"/>
    <property type="project" value="InterPro"/>
</dbReference>
<dbReference type="SUPFAM" id="SSF52540">
    <property type="entry name" value="P-loop containing nucleoside triphosphate hydrolases"/>
    <property type="match status" value="1"/>
</dbReference>
<dbReference type="InterPro" id="IPR027417">
    <property type="entry name" value="P-loop_NTPase"/>
</dbReference>
<keyword evidence="6" id="KW-1185">Reference proteome</keyword>
<comment type="similarity">
    <text evidence="1">Belongs to the AFG1 ATPase family.</text>
</comment>
<dbReference type="Proteomes" id="UP001153069">
    <property type="component" value="Unassembled WGS sequence"/>
</dbReference>